<evidence type="ECO:0000313" key="2">
    <source>
        <dbReference type="EMBL" id="GFY95359.1"/>
    </source>
</evidence>
<gene>
    <name evidence="2" type="ORF">Acr_10g0007440</name>
</gene>
<evidence type="ECO:0000259" key="1">
    <source>
        <dbReference type="Pfam" id="PF07727"/>
    </source>
</evidence>
<sequence length="163" mass="18420">MKNAFLHNDLDEEVCMEQPPKFVALGEKGRVCRLCKALYGLIMTQTVRTQLIVSVDDLIITGGDTQGEISLSQWKYVLDILEDSGLDAKPVEHLWILMGALRIVRYLKAHPGHGLFYGLHSHLRVEAFIDDDWARFPSDSRSTTGYCTFLGGNLSPERVRSRQ</sequence>
<evidence type="ECO:0000313" key="3">
    <source>
        <dbReference type="Proteomes" id="UP000585474"/>
    </source>
</evidence>
<proteinExistence type="predicted"/>
<feature type="domain" description="Reverse transcriptase Ty1/copia-type" evidence="1">
    <location>
        <begin position="2"/>
        <end position="45"/>
    </location>
</feature>
<dbReference type="Proteomes" id="UP000585474">
    <property type="component" value="Unassembled WGS sequence"/>
</dbReference>
<dbReference type="InterPro" id="IPR013103">
    <property type="entry name" value="RVT_2"/>
</dbReference>
<dbReference type="EMBL" id="BJWL01000010">
    <property type="protein sequence ID" value="GFY95359.1"/>
    <property type="molecule type" value="Genomic_DNA"/>
</dbReference>
<dbReference type="Pfam" id="PF07727">
    <property type="entry name" value="RVT_2"/>
    <property type="match status" value="1"/>
</dbReference>
<dbReference type="PANTHER" id="PTHR11439">
    <property type="entry name" value="GAG-POL-RELATED RETROTRANSPOSON"/>
    <property type="match status" value="1"/>
</dbReference>
<dbReference type="OrthoDB" id="8048545at2759"/>
<protein>
    <recommendedName>
        <fullName evidence="1">Reverse transcriptase Ty1/copia-type domain-containing protein</fullName>
    </recommendedName>
</protein>
<dbReference type="AlphaFoldDB" id="A0A7J0FAZ3"/>
<name>A0A7J0FAZ3_9ERIC</name>
<keyword evidence="3" id="KW-1185">Reference proteome</keyword>
<comment type="caution">
    <text evidence="2">The sequence shown here is derived from an EMBL/GenBank/DDBJ whole genome shotgun (WGS) entry which is preliminary data.</text>
</comment>
<organism evidence="2 3">
    <name type="scientific">Actinidia rufa</name>
    <dbReference type="NCBI Taxonomy" id="165716"/>
    <lineage>
        <taxon>Eukaryota</taxon>
        <taxon>Viridiplantae</taxon>
        <taxon>Streptophyta</taxon>
        <taxon>Embryophyta</taxon>
        <taxon>Tracheophyta</taxon>
        <taxon>Spermatophyta</taxon>
        <taxon>Magnoliopsida</taxon>
        <taxon>eudicotyledons</taxon>
        <taxon>Gunneridae</taxon>
        <taxon>Pentapetalae</taxon>
        <taxon>asterids</taxon>
        <taxon>Ericales</taxon>
        <taxon>Actinidiaceae</taxon>
        <taxon>Actinidia</taxon>
    </lineage>
</organism>
<accession>A0A7J0FAZ3</accession>
<reference evidence="2 3" key="1">
    <citation type="submission" date="2019-07" db="EMBL/GenBank/DDBJ databases">
        <title>De Novo Assembly of kiwifruit Actinidia rufa.</title>
        <authorList>
            <person name="Sugita-Konishi S."/>
            <person name="Sato K."/>
            <person name="Mori E."/>
            <person name="Abe Y."/>
            <person name="Kisaki G."/>
            <person name="Hamano K."/>
            <person name="Suezawa K."/>
            <person name="Otani M."/>
            <person name="Fukuda T."/>
            <person name="Manabe T."/>
            <person name="Gomi K."/>
            <person name="Tabuchi M."/>
            <person name="Akimitsu K."/>
            <person name="Kataoka I."/>
        </authorList>
    </citation>
    <scope>NUCLEOTIDE SEQUENCE [LARGE SCALE GENOMIC DNA]</scope>
    <source>
        <strain evidence="3">cv. Fuchu</strain>
    </source>
</reference>
<dbReference type="PANTHER" id="PTHR11439:SF484">
    <property type="entry name" value="REVERSE TRANSCRIPTASE TY1_COPIA-TYPE DOMAIN-CONTAINING PROTEIN"/>
    <property type="match status" value="1"/>
</dbReference>